<dbReference type="AlphaFoldDB" id="A0A7S4SEA9"/>
<evidence type="ECO:0000256" key="2">
    <source>
        <dbReference type="ARBA" id="ARBA00005041"/>
    </source>
</evidence>
<dbReference type="EC" id="1.14.99.29" evidence="9"/>
<feature type="binding site" evidence="9">
    <location>
        <position position="276"/>
    </location>
    <ligand>
        <name>Fe cation</name>
        <dbReference type="ChEBI" id="CHEBI:24875"/>
        <label>2</label>
    </ligand>
</feature>
<evidence type="ECO:0000256" key="9">
    <source>
        <dbReference type="HAMAP-Rule" id="MF_03101"/>
    </source>
</evidence>
<sequence length="381" mass="42860">MWTTPALSQLEAAVSSPQNPIGMRMRAAYFLRQEYENYVKNNDDSEGEICKNVIDFLGMGLQNKEHGSLMRHEFAYVLGQLRDERACAVLEKILSDKTDNTMVRHECAEALGAIGALSSLPILQSIQQQSKSTLNEEISQTCEIAIDYMTWKNSSKSKEEEEYDGVACACMLSPYSSHDPAPPHPTHVHLSTEELGDILRCEEKPLFERYRAMFSLRNRGTTECVHELGNTLVQDSSSALLRHEIAYVLGQMAHDASVESLSESLRRKGEHEMVRHESAEALGAIEGRWEDVEKILREFSDDEDVVVKESCLVALDAADYWGYGGAHEEEEEEKKQVDDGENNNAEDGPLSFVQQKAVTNGKRMEDGEKKDVIRNHFNVVV</sequence>
<feature type="binding site" evidence="9">
    <location>
        <position position="243"/>
    </location>
    <ligand>
        <name>Fe cation</name>
        <dbReference type="ChEBI" id="CHEBI:24875"/>
        <label>2</label>
    </ligand>
</feature>
<feature type="binding site" evidence="9">
    <location>
        <position position="73"/>
    </location>
    <ligand>
        <name>Fe cation</name>
        <dbReference type="ChEBI" id="CHEBI:24875"/>
        <label>1</label>
    </ligand>
</feature>
<dbReference type="GO" id="GO:0019135">
    <property type="term" value="F:deoxyhypusine monooxygenase activity"/>
    <property type="evidence" value="ECO:0007669"/>
    <property type="project" value="UniProtKB-UniRule"/>
</dbReference>
<dbReference type="InterPro" id="IPR004155">
    <property type="entry name" value="PBS_lyase_HEAT"/>
</dbReference>
<keyword evidence="7 9" id="KW-0503">Monooxygenase</keyword>
<evidence type="ECO:0000256" key="4">
    <source>
        <dbReference type="ARBA" id="ARBA00022737"/>
    </source>
</evidence>
<comment type="catalytic activity">
    <reaction evidence="1 9">
        <text>[eIF5A protein]-deoxyhypusine + AH2 + O2 = [eIF5A protein]-hypusine + A + H2O</text>
        <dbReference type="Rhea" id="RHEA:14101"/>
        <dbReference type="Rhea" id="RHEA-COMP:10144"/>
        <dbReference type="Rhea" id="RHEA-COMP:12592"/>
        <dbReference type="ChEBI" id="CHEBI:13193"/>
        <dbReference type="ChEBI" id="CHEBI:15377"/>
        <dbReference type="ChEBI" id="CHEBI:15379"/>
        <dbReference type="ChEBI" id="CHEBI:17499"/>
        <dbReference type="ChEBI" id="CHEBI:82657"/>
        <dbReference type="ChEBI" id="CHEBI:91175"/>
        <dbReference type="EC" id="1.14.99.29"/>
    </reaction>
</comment>
<proteinExistence type="inferred from homology"/>
<evidence type="ECO:0000256" key="10">
    <source>
        <dbReference type="SAM" id="MobiDB-lite"/>
    </source>
</evidence>
<dbReference type="Pfam" id="PF13646">
    <property type="entry name" value="HEAT_2"/>
    <property type="match status" value="2"/>
</dbReference>
<evidence type="ECO:0000256" key="7">
    <source>
        <dbReference type="ARBA" id="ARBA00023033"/>
    </source>
</evidence>
<protein>
    <recommendedName>
        <fullName evidence="9">Deoxyhypusine hydroxylase</fullName>
        <shortName evidence="9">DOHH</shortName>
        <ecNumber evidence="9">1.14.99.29</ecNumber>
    </recommendedName>
    <alternativeName>
        <fullName evidence="9">Deoxyhypusine dioxygenase</fullName>
    </alternativeName>
    <alternativeName>
        <fullName evidence="9">Deoxyhypusine monooxygenase</fullName>
    </alternativeName>
</protein>
<dbReference type="PANTHER" id="PTHR12697">
    <property type="entry name" value="PBS LYASE HEAT-LIKE PROTEIN"/>
    <property type="match status" value="1"/>
</dbReference>
<feature type="binding site" evidence="9">
    <location>
        <position position="105"/>
    </location>
    <ligand>
        <name>Fe cation</name>
        <dbReference type="ChEBI" id="CHEBI:24875"/>
        <label>1</label>
    </ligand>
</feature>
<name>A0A7S4SEA9_9STRA</name>
<dbReference type="InterPro" id="IPR016024">
    <property type="entry name" value="ARM-type_fold"/>
</dbReference>
<keyword evidence="8 9" id="KW-0386">Hypusine biosynthesis</keyword>
<reference evidence="11" key="1">
    <citation type="submission" date="2021-01" db="EMBL/GenBank/DDBJ databases">
        <authorList>
            <person name="Corre E."/>
            <person name="Pelletier E."/>
            <person name="Niang G."/>
            <person name="Scheremetjew M."/>
            <person name="Finn R."/>
            <person name="Kale V."/>
            <person name="Holt S."/>
            <person name="Cochrane G."/>
            <person name="Meng A."/>
            <person name="Brown T."/>
            <person name="Cohen L."/>
        </authorList>
    </citation>
    <scope>NUCLEOTIDE SEQUENCE</scope>
    <source>
        <strain evidence="11">GSO104</strain>
    </source>
</reference>
<dbReference type="HAMAP" id="MF_03101">
    <property type="entry name" value="Deoxyhypusine_hydroxylase"/>
    <property type="match status" value="1"/>
</dbReference>
<feature type="binding site" evidence="9">
    <location>
        <position position="277"/>
    </location>
    <ligand>
        <name>Fe cation</name>
        <dbReference type="ChEBI" id="CHEBI:24875"/>
        <label>2</label>
    </ligand>
</feature>
<keyword evidence="3 9" id="KW-0479">Metal-binding</keyword>
<dbReference type="InterPro" id="IPR027517">
    <property type="entry name" value="Deoxyhypusine_hydroxylase"/>
</dbReference>
<feature type="binding site" evidence="9">
    <location>
        <position position="72"/>
    </location>
    <ligand>
        <name>Fe cation</name>
        <dbReference type="ChEBI" id="CHEBI:24875"/>
        <label>1</label>
    </ligand>
</feature>
<evidence type="ECO:0000313" key="11">
    <source>
        <dbReference type="EMBL" id="CAE4642939.1"/>
    </source>
</evidence>
<evidence type="ECO:0000256" key="6">
    <source>
        <dbReference type="ARBA" id="ARBA00023004"/>
    </source>
</evidence>
<keyword evidence="6 9" id="KW-0408">Iron</keyword>
<organism evidence="11">
    <name type="scientific">Ditylum brightwellii</name>
    <dbReference type="NCBI Taxonomy" id="49249"/>
    <lineage>
        <taxon>Eukaryota</taxon>
        <taxon>Sar</taxon>
        <taxon>Stramenopiles</taxon>
        <taxon>Ochrophyta</taxon>
        <taxon>Bacillariophyta</taxon>
        <taxon>Mediophyceae</taxon>
        <taxon>Lithodesmiophycidae</taxon>
        <taxon>Lithodesmiales</taxon>
        <taxon>Lithodesmiaceae</taxon>
        <taxon>Ditylum</taxon>
    </lineage>
</organism>
<dbReference type="InterPro" id="IPR011989">
    <property type="entry name" value="ARM-like"/>
</dbReference>
<comment type="pathway">
    <text evidence="2 9">Protein modification; eIF5A hypusination.</text>
</comment>
<dbReference type="EMBL" id="HBNS01043494">
    <property type="protein sequence ID" value="CAE4642939.1"/>
    <property type="molecule type" value="Transcribed_RNA"/>
</dbReference>
<comment type="function">
    <text evidence="9">Catalyzes the hydroxylation of the N(6)-(4-aminobutyl)-L-lysine intermediate to form hypusine, an essential post-translational modification only found in mature eIF-5A factor.</text>
</comment>
<comment type="cofactor">
    <cofactor evidence="9">
        <name>Fe(2+)</name>
        <dbReference type="ChEBI" id="CHEBI:29033"/>
    </cofactor>
    <text evidence="9">Binds 2 Fe(2+) ions per subunit.</text>
</comment>
<feature type="binding site" evidence="9">
    <location>
        <position position="106"/>
    </location>
    <ligand>
        <name>Fe cation</name>
        <dbReference type="ChEBI" id="CHEBI:24875"/>
        <label>1</label>
    </ligand>
</feature>
<comment type="similarity">
    <text evidence="9">Belongs to the deoxyhypusine hydroxylase family.</text>
</comment>
<accession>A0A7S4SEA9</accession>
<feature type="binding site" evidence="9">
    <location>
        <position position="244"/>
    </location>
    <ligand>
        <name>Fe cation</name>
        <dbReference type="ChEBI" id="CHEBI:24875"/>
        <label>2</label>
    </ligand>
</feature>
<evidence type="ECO:0000256" key="1">
    <source>
        <dbReference type="ARBA" id="ARBA00000068"/>
    </source>
</evidence>
<dbReference type="SUPFAM" id="SSF48371">
    <property type="entry name" value="ARM repeat"/>
    <property type="match status" value="1"/>
</dbReference>
<feature type="region of interest" description="Disordered" evidence="10">
    <location>
        <begin position="326"/>
        <end position="369"/>
    </location>
</feature>
<dbReference type="GO" id="GO:0046872">
    <property type="term" value="F:metal ion binding"/>
    <property type="evidence" value="ECO:0007669"/>
    <property type="project" value="UniProtKB-KW"/>
</dbReference>
<dbReference type="SMART" id="SM00567">
    <property type="entry name" value="EZ_HEAT"/>
    <property type="match status" value="5"/>
</dbReference>
<evidence type="ECO:0000256" key="3">
    <source>
        <dbReference type="ARBA" id="ARBA00022723"/>
    </source>
</evidence>
<dbReference type="Gene3D" id="1.25.10.10">
    <property type="entry name" value="Leucine-rich Repeat Variant"/>
    <property type="match status" value="2"/>
</dbReference>
<evidence type="ECO:0000256" key="5">
    <source>
        <dbReference type="ARBA" id="ARBA00023002"/>
    </source>
</evidence>
<keyword evidence="5 9" id="KW-0560">Oxidoreductase</keyword>
<evidence type="ECO:0000256" key="8">
    <source>
        <dbReference type="ARBA" id="ARBA00023256"/>
    </source>
</evidence>
<dbReference type="UniPathway" id="UPA00354"/>
<dbReference type="PANTHER" id="PTHR12697:SF5">
    <property type="entry name" value="DEOXYHYPUSINE HYDROXYLASE"/>
    <property type="match status" value="1"/>
</dbReference>
<gene>
    <name evidence="11" type="ORF">DBRI00130_LOCUS33775</name>
</gene>
<keyword evidence="4" id="KW-0677">Repeat</keyword>